<evidence type="ECO:0000313" key="3">
    <source>
        <dbReference type="Proteomes" id="UP001207228"/>
    </source>
</evidence>
<accession>A0ABT3RFH8</accession>
<dbReference type="Proteomes" id="UP001207228">
    <property type="component" value="Unassembled WGS sequence"/>
</dbReference>
<name>A0ABT3RFH8_9BACT</name>
<gene>
    <name evidence="2" type="ORF">OO017_10380</name>
</gene>
<reference evidence="2 3" key="1">
    <citation type="submission" date="2022-11" db="EMBL/GenBank/DDBJ databases">
        <title>The characterization of three novel Bacteroidetes species and genomic analysis of their roles in tidal elemental geochemical cycles.</title>
        <authorList>
            <person name="Ma K.-J."/>
        </authorList>
    </citation>
    <scope>NUCLEOTIDE SEQUENCE [LARGE SCALE GENOMIC DNA]</scope>
    <source>
        <strain evidence="2 3">M82</strain>
    </source>
</reference>
<evidence type="ECO:0000256" key="1">
    <source>
        <dbReference type="SAM" id="SignalP"/>
    </source>
</evidence>
<comment type="caution">
    <text evidence="2">The sequence shown here is derived from an EMBL/GenBank/DDBJ whole genome shotgun (WGS) entry which is preliminary data.</text>
</comment>
<keyword evidence="3" id="KW-1185">Reference proteome</keyword>
<keyword evidence="1" id="KW-0732">Signal</keyword>
<dbReference type="EMBL" id="JAPFQO010000006">
    <property type="protein sequence ID" value="MCX2740352.1"/>
    <property type="molecule type" value="Genomic_DNA"/>
</dbReference>
<organism evidence="2 3">
    <name type="scientific">Pontibacter anaerobius</name>
    <dbReference type="NCBI Taxonomy" id="2993940"/>
    <lineage>
        <taxon>Bacteria</taxon>
        <taxon>Pseudomonadati</taxon>
        <taxon>Bacteroidota</taxon>
        <taxon>Cytophagia</taxon>
        <taxon>Cytophagales</taxon>
        <taxon>Hymenobacteraceae</taxon>
        <taxon>Pontibacter</taxon>
    </lineage>
</organism>
<protein>
    <submittedName>
        <fullName evidence="2">Uncharacterized protein</fullName>
    </submittedName>
</protein>
<dbReference type="RefSeq" id="WP_266052411.1">
    <property type="nucleotide sequence ID" value="NZ_JAPFQO010000006.1"/>
</dbReference>
<evidence type="ECO:0000313" key="2">
    <source>
        <dbReference type="EMBL" id="MCX2740352.1"/>
    </source>
</evidence>
<feature type="chain" id="PRO_5045131903" evidence="1">
    <location>
        <begin position="23"/>
        <end position="130"/>
    </location>
</feature>
<sequence length="130" mass="14668">MKQTYAIALALGLPLFSLTTNAQTTQLPAQQQEHILVSAEDSRVSKETLSGIHMTTTKKGTFQLDFSQKLDENALLEVKDSAGKLVYQKPVSVKGNRSAWRYQLGKLKPDTYLIEVKTSDTTYWTKFKIR</sequence>
<feature type="signal peptide" evidence="1">
    <location>
        <begin position="1"/>
        <end position="22"/>
    </location>
</feature>
<proteinExistence type="predicted"/>